<proteinExistence type="predicted"/>
<name>A0ABD0L3F6_9CAEN</name>
<organism evidence="1 2">
    <name type="scientific">Batillaria attramentaria</name>
    <dbReference type="NCBI Taxonomy" id="370345"/>
    <lineage>
        <taxon>Eukaryota</taxon>
        <taxon>Metazoa</taxon>
        <taxon>Spiralia</taxon>
        <taxon>Lophotrochozoa</taxon>
        <taxon>Mollusca</taxon>
        <taxon>Gastropoda</taxon>
        <taxon>Caenogastropoda</taxon>
        <taxon>Sorbeoconcha</taxon>
        <taxon>Cerithioidea</taxon>
        <taxon>Batillariidae</taxon>
        <taxon>Batillaria</taxon>
    </lineage>
</organism>
<accession>A0ABD0L3F6</accession>
<comment type="caution">
    <text evidence="1">The sequence shown here is derived from an EMBL/GenBank/DDBJ whole genome shotgun (WGS) entry which is preliminary data.</text>
</comment>
<reference evidence="1 2" key="1">
    <citation type="journal article" date="2023" name="Sci. Data">
        <title>Genome assembly of the Korean intertidal mud-creeper Batillaria attramentaria.</title>
        <authorList>
            <person name="Patra A.K."/>
            <person name="Ho P.T."/>
            <person name="Jun S."/>
            <person name="Lee S.J."/>
            <person name="Kim Y."/>
            <person name="Won Y.J."/>
        </authorList>
    </citation>
    <scope>NUCLEOTIDE SEQUENCE [LARGE SCALE GENOMIC DNA]</scope>
    <source>
        <strain evidence="1">Wonlab-2016</strain>
    </source>
</reference>
<gene>
    <name evidence="1" type="ORF">BaRGS_00014821</name>
</gene>
<dbReference type="AlphaFoldDB" id="A0ABD0L3F6"/>
<evidence type="ECO:0000313" key="2">
    <source>
        <dbReference type="Proteomes" id="UP001519460"/>
    </source>
</evidence>
<dbReference type="Proteomes" id="UP001519460">
    <property type="component" value="Unassembled WGS sequence"/>
</dbReference>
<keyword evidence="2" id="KW-1185">Reference proteome</keyword>
<sequence>MKTSSLGSWIFKSRPPPPTQKKVFAEVFLAGVDFQRVIVVEGVGGGDGVGRVGGGRGIHVTVGFDLRAHRFIKRAVQQHSVQCDGSRIVTVWSP</sequence>
<evidence type="ECO:0000313" key="1">
    <source>
        <dbReference type="EMBL" id="KAK7493939.1"/>
    </source>
</evidence>
<dbReference type="EMBL" id="JACVVK020000088">
    <property type="protein sequence ID" value="KAK7493939.1"/>
    <property type="molecule type" value="Genomic_DNA"/>
</dbReference>
<protein>
    <submittedName>
        <fullName evidence="1">Uncharacterized protein</fullName>
    </submittedName>
</protein>